<feature type="transmembrane region" description="Helical" evidence="7">
    <location>
        <begin position="226"/>
        <end position="249"/>
    </location>
</feature>
<protein>
    <submittedName>
        <fullName evidence="10">ABC transporter permease</fullName>
    </submittedName>
</protein>
<evidence type="ECO:0000256" key="2">
    <source>
        <dbReference type="ARBA" id="ARBA00022448"/>
    </source>
</evidence>
<name>A0ABT4Q533_9BACL</name>
<evidence type="ECO:0000313" key="11">
    <source>
        <dbReference type="Proteomes" id="UP001527882"/>
    </source>
</evidence>
<evidence type="ECO:0000256" key="5">
    <source>
        <dbReference type="ARBA" id="ARBA00022989"/>
    </source>
</evidence>
<dbReference type="RefSeq" id="WP_269880379.1">
    <property type="nucleotide sequence ID" value="NZ_JAQAGZ010000003.1"/>
</dbReference>
<organism evidence="10 11">
    <name type="scientific">Paenibacillus gyeongsangnamensis</name>
    <dbReference type="NCBI Taxonomy" id="3388067"/>
    <lineage>
        <taxon>Bacteria</taxon>
        <taxon>Bacillati</taxon>
        <taxon>Bacillota</taxon>
        <taxon>Bacilli</taxon>
        <taxon>Bacillales</taxon>
        <taxon>Paenibacillaceae</taxon>
        <taxon>Paenibacillus</taxon>
    </lineage>
</organism>
<dbReference type="SUPFAM" id="SSF161098">
    <property type="entry name" value="MetI-like"/>
    <property type="match status" value="1"/>
</dbReference>
<dbReference type="Pfam" id="PF00528">
    <property type="entry name" value="BPD_transp_1"/>
    <property type="match status" value="1"/>
</dbReference>
<keyword evidence="5 7" id="KW-1133">Transmembrane helix</keyword>
<feature type="transmembrane region" description="Helical" evidence="7">
    <location>
        <begin position="144"/>
        <end position="162"/>
    </location>
</feature>
<dbReference type="InterPro" id="IPR035906">
    <property type="entry name" value="MetI-like_sf"/>
</dbReference>
<evidence type="ECO:0000256" key="7">
    <source>
        <dbReference type="RuleBase" id="RU363032"/>
    </source>
</evidence>
<proteinExistence type="inferred from homology"/>
<feature type="transmembrane region" description="Helical" evidence="7">
    <location>
        <begin position="168"/>
        <end position="186"/>
    </location>
</feature>
<sequence length="307" mass="33500">MSFQANADLSRQGLSNPQSNEAPEKVKSRFLLLLRRFLRNRLAVCGAFIIGMLMVAAIFAPLLATHDPIFSQDYSNILQKPGNGHFLGTDDLGRDTYSRLLYGARLSIQAALVSVGIAVLIGVPIGLVTGYFRGFWDEWVVMRIVDAMQAFPSLILALAMAAALGGGFYNAMIAIGIGFTPAFVRITRAQVLTVRNLEYIQAAKAIGARNWRIMFLHVLPNSMAPLMVQITLSMAAAIIAEAGLSYLGLGAKPEEPSWGSMLHIAQGYLNIEPLLAFWPGMSIFLVVLGFNFLGDGIREVLDPKLKR</sequence>
<keyword evidence="6 7" id="KW-0472">Membrane</keyword>
<reference evidence="10 11" key="1">
    <citation type="submission" date="2022-12" db="EMBL/GenBank/DDBJ databases">
        <title>Draft genome sequence of Paenibacillus sp. dW9.</title>
        <authorList>
            <person name="Choi E.-W."/>
            <person name="Kim D.-U."/>
        </authorList>
    </citation>
    <scope>NUCLEOTIDE SEQUENCE [LARGE SCALE GENOMIC DNA]</scope>
    <source>
        <strain evidence="11">dW9</strain>
    </source>
</reference>
<evidence type="ECO:0000259" key="9">
    <source>
        <dbReference type="PROSITE" id="PS50928"/>
    </source>
</evidence>
<feature type="transmembrane region" description="Helical" evidence="7">
    <location>
        <begin position="108"/>
        <end position="132"/>
    </location>
</feature>
<evidence type="ECO:0000256" key="1">
    <source>
        <dbReference type="ARBA" id="ARBA00004651"/>
    </source>
</evidence>
<dbReference type="InterPro" id="IPR050366">
    <property type="entry name" value="BP-dependent_transpt_permease"/>
</dbReference>
<dbReference type="InterPro" id="IPR025966">
    <property type="entry name" value="OppC_N"/>
</dbReference>
<evidence type="ECO:0000256" key="3">
    <source>
        <dbReference type="ARBA" id="ARBA00022475"/>
    </source>
</evidence>
<dbReference type="Gene3D" id="1.10.3720.10">
    <property type="entry name" value="MetI-like"/>
    <property type="match status" value="1"/>
</dbReference>
<dbReference type="Pfam" id="PF12911">
    <property type="entry name" value="OppC_N"/>
    <property type="match status" value="1"/>
</dbReference>
<feature type="transmembrane region" description="Helical" evidence="7">
    <location>
        <begin position="42"/>
        <end position="64"/>
    </location>
</feature>
<comment type="subcellular location">
    <subcellularLocation>
        <location evidence="1 7">Cell membrane</location>
        <topology evidence="1 7">Multi-pass membrane protein</topology>
    </subcellularLocation>
</comment>
<comment type="similarity">
    <text evidence="7">Belongs to the binding-protein-dependent transport system permease family.</text>
</comment>
<evidence type="ECO:0000256" key="8">
    <source>
        <dbReference type="SAM" id="MobiDB-lite"/>
    </source>
</evidence>
<comment type="caution">
    <text evidence="10">The sequence shown here is derived from an EMBL/GenBank/DDBJ whole genome shotgun (WGS) entry which is preliminary data.</text>
</comment>
<feature type="domain" description="ABC transmembrane type-1" evidence="9">
    <location>
        <begin position="104"/>
        <end position="294"/>
    </location>
</feature>
<dbReference type="CDD" id="cd06261">
    <property type="entry name" value="TM_PBP2"/>
    <property type="match status" value="1"/>
</dbReference>
<evidence type="ECO:0000256" key="6">
    <source>
        <dbReference type="ARBA" id="ARBA00023136"/>
    </source>
</evidence>
<dbReference type="InterPro" id="IPR000515">
    <property type="entry name" value="MetI-like"/>
</dbReference>
<evidence type="ECO:0000256" key="4">
    <source>
        <dbReference type="ARBA" id="ARBA00022692"/>
    </source>
</evidence>
<keyword evidence="11" id="KW-1185">Reference proteome</keyword>
<feature type="region of interest" description="Disordered" evidence="8">
    <location>
        <begin position="1"/>
        <end position="21"/>
    </location>
</feature>
<gene>
    <name evidence="10" type="ORF">O9H85_06025</name>
</gene>
<dbReference type="EMBL" id="JAQAGZ010000003">
    <property type="protein sequence ID" value="MCZ8511988.1"/>
    <property type="molecule type" value="Genomic_DNA"/>
</dbReference>
<accession>A0ABT4Q533</accession>
<dbReference type="Proteomes" id="UP001527882">
    <property type="component" value="Unassembled WGS sequence"/>
</dbReference>
<dbReference type="PROSITE" id="PS50928">
    <property type="entry name" value="ABC_TM1"/>
    <property type="match status" value="1"/>
</dbReference>
<dbReference type="PANTHER" id="PTHR43386">
    <property type="entry name" value="OLIGOPEPTIDE TRANSPORT SYSTEM PERMEASE PROTEIN APPC"/>
    <property type="match status" value="1"/>
</dbReference>
<dbReference type="PANTHER" id="PTHR43386:SF25">
    <property type="entry name" value="PEPTIDE ABC TRANSPORTER PERMEASE PROTEIN"/>
    <property type="match status" value="1"/>
</dbReference>
<feature type="transmembrane region" description="Helical" evidence="7">
    <location>
        <begin position="276"/>
        <end position="297"/>
    </location>
</feature>
<keyword evidence="4 7" id="KW-0812">Transmembrane</keyword>
<evidence type="ECO:0000313" key="10">
    <source>
        <dbReference type="EMBL" id="MCZ8511988.1"/>
    </source>
</evidence>
<keyword evidence="2 7" id="KW-0813">Transport</keyword>
<keyword evidence="3" id="KW-1003">Cell membrane</keyword>